<keyword evidence="4" id="KW-0677">Repeat</keyword>
<evidence type="ECO:0000256" key="7">
    <source>
        <dbReference type="ARBA" id="ARBA00023043"/>
    </source>
</evidence>
<keyword evidence="3 9" id="KW-0479">Metal-binding</keyword>
<dbReference type="Gene3D" id="1.10.760.10">
    <property type="entry name" value="Cytochrome c-like domain"/>
    <property type="match status" value="1"/>
</dbReference>
<protein>
    <submittedName>
        <fullName evidence="11">Cytochrome c</fullName>
    </submittedName>
</protein>
<evidence type="ECO:0000313" key="12">
    <source>
        <dbReference type="Proteomes" id="UP000536262"/>
    </source>
</evidence>
<organism evidence="11 12">
    <name type="scientific">Aminobacter aganoensis</name>
    <dbReference type="NCBI Taxonomy" id="83264"/>
    <lineage>
        <taxon>Bacteria</taxon>
        <taxon>Pseudomonadati</taxon>
        <taxon>Pseudomonadota</taxon>
        <taxon>Alphaproteobacteria</taxon>
        <taxon>Hyphomicrobiales</taxon>
        <taxon>Phyllobacteriaceae</taxon>
        <taxon>Aminobacter</taxon>
    </lineage>
</organism>
<dbReference type="PROSITE" id="PS51257">
    <property type="entry name" value="PROKAR_LIPOPROTEIN"/>
    <property type="match status" value="1"/>
</dbReference>
<dbReference type="InterPro" id="IPR002110">
    <property type="entry name" value="Ankyrin_rpt"/>
</dbReference>
<dbReference type="GO" id="GO:0009055">
    <property type="term" value="F:electron transfer activity"/>
    <property type="evidence" value="ECO:0007669"/>
    <property type="project" value="InterPro"/>
</dbReference>
<keyword evidence="5" id="KW-0249">Electron transport</keyword>
<keyword evidence="6 9" id="KW-0408">Iron</keyword>
<evidence type="ECO:0000256" key="1">
    <source>
        <dbReference type="ARBA" id="ARBA00022448"/>
    </source>
</evidence>
<dbReference type="GO" id="GO:0045944">
    <property type="term" value="P:positive regulation of transcription by RNA polymerase II"/>
    <property type="evidence" value="ECO:0007669"/>
    <property type="project" value="TreeGrafter"/>
</dbReference>
<evidence type="ECO:0000313" key="11">
    <source>
        <dbReference type="EMBL" id="MBB6356790.1"/>
    </source>
</evidence>
<dbReference type="Pfam" id="PF12796">
    <property type="entry name" value="Ank_2"/>
    <property type="match status" value="2"/>
</dbReference>
<accession>A0A7X0KN42</accession>
<dbReference type="SMART" id="SM00248">
    <property type="entry name" value="ANK"/>
    <property type="match status" value="5"/>
</dbReference>
<dbReference type="PROSITE" id="PS51007">
    <property type="entry name" value="CYTC"/>
    <property type="match status" value="1"/>
</dbReference>
<sequence length="336" mass="35686">MYAVRRSSKRSHAPCCDQLSALNSALLAACPLVDTGVAEMRGGLLFILFVLAHQPLVSHAASIHEAAMKGDVAAVAAALDAGADVDESDGKAAPLYLAVRGGHLAVARLLIDRGADVNAAPTALGPALMPALAKRRVDLITLLLDGGANPNAYRNREAALHIAVRSGCLDCVKALVSAGADVNAKTKDGKTSLHLAKFKAQREVADYLLSHGVVLPTPAPISNKLATADVEKGRTAFSRHCAYCHNAKPDEGSNEGPTLWNVVGRDKASVANRRYSEALLAWQGVWTYEDLNKFLLEPMVTTPGVYMEMPGVPDETERTNLIAYLRTLSETPIPLP</sequence>
<dbReference type="SUPFAM" id="SSF46626">
    <property type="entry name" value="Cytochrome c"/>
    <property type="match status" value="1"/>
</dbReference>
<dbReference type="PROSITE" id="PS50088">
    <property type="entry name" value="ANK_REPEAT"/>
    <property type="match status" value="4"/>
</dbReference>
<dbReference type="GO" id="GO:0020037">
    <property type="term" value="F:heme binding"/>
    <property type="evidence" value="ECO:0007669"/>
    <property type="project" value="InterPro"/>
</dbReference>
<feature type="repeat" description="ANK" evidence="8">
    <location>
        <begin position="58"/>
        <end position="90"/>
    </location>
</feature>
<dbReference type="PANTHER" id="PTHR24193:SF121">
    <property type="entry name" value="ADA2A-CONTAINING COMPLEX COMPONENT 3, ISOFORM D"/>
    <property type="match status" value="1"/>
</dbReference>
<feature type="repeat" description="ANK" evidence="8">
    <location>
        <begin position="188"/>
        <end position="213"/>
    </location>
</feature>
<dbReference type="PANTHER" id="PTHR24193">
    <property type="entry name" value="ANKYRIN REPEAT PROTEIN"/>
    <property type="match status" value="1"/>
</dbReference>
<dbReference type="SUPFAM" id="SSF48403">
    <property type="entry name" value="Ankyrin repeat"/>
    <property type="match status" value="1"/>
</dbReference>
<gene>
    <name evidence="11" type="ORF">GGR00_004608</name>
</gene>
<dbReference type="GO" id="GO:0000976">
    <property type="term" value="F:transcription cis-regulatory region binding"/>
    <property type="evidence" value="ECO:0007669"/>
    <property type="project" value="TreeGrafter"/>
</dbReference>
<keyword evidence="12" id="KW-1185">Reference proteome</keyword>
<dbReference type="PROSITE" id="PS50297">
    <property type="entry name" value="ANK_REP_REGION"/>
    <property type="match status" value="3"/>
</dbReference>
<reference evidence="11 12" key="1">
    <citation type="submission" date="2020-08" db="EMBL/GenBank/DDBJ databases">
        <title>Genomic Encyclopedia of Type Strains, Phase IV (KMG-IV): sequencing the most valuable type-strain genomes for metagenomic binning, comparative biology and taxonomic classification.</title>
        <authorList>
            <person name="Goeker M."/>
        </authorList>
    </citation>
    <scope>NUCLEOTIDE SEQUENCE [LARGE SCALE GENOMIC DNA]</scope>
    <source>
        <strain evidence="11 12">DSM 7051</strain>
    </source>
</reference>
<dbReference type="GO" id="GO:0046872">
    <property type="term" value="F:metal ion binding"/>
    <property type="evidence" value="ECO:0007669"/>
    <property type="project" value="UniProtKB-KW"/>
</dbReference>
<feature type="repeat" description="ANK" evidence="8">
    <location>
        <begin position="155"/>
        <end position="187"/>
    </location>
</feature>
<dbReference type="Pfam" id="PF00034">
    <property type="entry name" value="Cytochrom_C"/>
    <property type="match status" value="1"/>
</dbReference>
<dbReference type="InterPro" id="IPR036909">
    <property type="entry name" value="Cyt_c-like_dom_sf"/>
</dbReference>
<dbReference type="PRINTS" id="PR00604">
    <property type="entry name" value="CYTCHRMECIAB"/>
</dbReference>
<proteinExistence type="predicted"/>
<keyword evidence="2 9" id="KW-0349">Heme</keyword>
<dbReference type="Proteomes" id="UP000536262">
    <property type="component" value="Unassembled WGS sequence"/>
</dbReference>
<evidence type="ECO:0000259" key="10">
    <source>
        <dbReference type="PROSITE" id="PS51007"/>
    </source>
</evidence>
<evidence type="ECO:0000256" key="3">
    <source>
        <dbReference type="ARBA" id="ARBA00022723"/>
    </source>
</evidence>
<evidence type="ECO:0000256" key="5">
    <source>
        <dbReference type="ARBA" id="ARBA00022982"/>
    </source>
</evidence>
<evidence type="ECO:0000256" key="2">
    <source>
        <dbReference type="ARBA" id="ARBA00022617"/>
    </source>
</evidence>
<evidence type="ECO:0000256" key="6">
    <source>
        <dbReference type="ARBA" id="ARBA00023004"/>
    </source>
</evidence>
<keyword evidence="1" id="KW-0813">Transport</keyword>
<dbReference type="InterPro" id="IPR009056">
    <property type="entry name" value="Cyt_c-like_dom"/>
</dbReference>
<comment type="caution">
    <text evidence="11">The sequence shown here is derived from an EMBL/GenBank/DDBJ whole genome shotgun (WGS) entry which is preliminary data.</text>
</comment>
<dbReference type="EMBL" id="JACHOU010000017">
    <property type="protein sequence ID" value="MBB6356790.1"/>
    <property type="molecule type" value="Genomic_DNA"/>
</dbReference>
<evidence type="ECO:0000256" key="9">
    <source>
        <dbReference type="PROSITE-ProRule" id="PRU00433"/>
    </source>
</evidence>
<evidence type="ECO:0000256" key="8">
    <source>
        <dbReference type="PROSITE-ProRule" id="PRU00023"/>
    </source>
</evidence>
<feature type="domain" description="Cytochrome c" evidence="10">
    <location>
        <begin position="228"/>
        <end position="329"/>
    </location>
</feature>
<feature type="repeat" description="ANK" evidence="8">
    <location>
        <begin position="90"/>
        <end position="122"/>
    </location>
</feature>
<dbReference type="InterPro" id="IPR002327">
    <property type="entry name" value="Cyt_c_1A/1B"/>
</dbReference>
<name>A0A7X0KN42_9HYPH</name>
<dbReference type="InterPro" id="IPR050663">
    <property type="entry name" value="Ankyrin-SOCS_Box"/>
</dbReference>
<evidence type="ECO:0000256" key="4">
    <source>
        <dbReference type="ARBA" id="ARBA00022737"/>
    </source>
</evidence>
<dbReference type="InterPro" id="IPR036770">
    <property type="entry name" value="Ankyrin_rpt-contain_sf"/>
</dbReference>
<dbReference type="RefSeq" id="WP_246441566.1">
    <property type="nucleotide sequence ID" value="NZ_JACHOU010000017.1"/>
</dbReference>
<keyword evidence="7 8" id="KW-0040">ANK repeat</keyword>
<dbReference type="AlphaFoldDB" id="A0A7X0KN42"/>
<dbReference type="Gene3D" id="1.25.40.20">
    <property type="entry name" value="Ankyrin repeat-containing domain"/>
    <property type="match status" value="1"/>
</dbReference>